<keyword evidence="5" id="KW-0411">Iron-sulfur</keyword>
<comment type="cofactor">
    <cofactor evidence="1">
        <name>[4Fe-4S] cluster</name>
        <dbReference type="ChEBI" id="CHEBI:49883"/>
    </cofactor>
</comment>
<gene>
    <name evidence="6" type="ORF">JYK02_06890</name>
</gene>
<keyword evidence="7" id="KW-1185">Reference proteome</keyword>
<dbReference type="InterPro" id="IPR058240">
    <property type="entry name" value="rSAM_sf"/>
</dbReference>
<proteinExistence type="predicted"/>
<evidence type="ECO:0000256" key="2">
    <source>
        <dbReference type="ARBA" id="ARBA00022691"/>
    </source>
</evidence>
<evidence type="ECO:0000256" key="3">
    <source>
        <dbReference type="ARBA" id="ARBA00022723"/>
    </source>
</evidence>
<keyword evidence="4" id="KW-0408">Iron</keyword>
<name>A0ABS3D879_9BACT</name>
<evidence type="ECO:0008006" key="8">
    <source>
        <dbReference type="Google" id="ProtNLM"/>
    </source>
</evidence>
<evidence type="ECO:0000313" key="7">
    <source>
        <dbReference type="Proteomes" id="UP000664052"/>
    </source>
</evidence>
<evidence type="ECO:0000256" key="4">
    <source>
        <dbReference type="ARBA" id="ARBA00023004"/>
    </source>
</evidence>
<reference evidence="6 7" key="1">
    <citation type="submission" date="2021-02" db="EMBL/GenBank/DDBJ databases">
        <title>De Novo genome assembly of isolated myxobacteria.</title>
        <authorList>
            <person name="Stevens D.C."/>
        </authorList>
    </citation>
    <scope>NUCLEOTIDE SEQUENCE [LARGE SCALE GENOMIC DNA]</scope>
    <source>
        <strain evidence="6 7">ATCC 29039</strain>
    </source>
</reference>
<dbReference type="InterPro" id="IPR007197">
    <property type="entry name" value="rSAM"/>
</dbReference>
<evidence type="ECO:0000256" key="1">
    <source>
        <dbReference type="ARBA" id="ARBA00001966"/>
    </source>
</evidence>
<dbReference type="InterPro" id="IPR013785">
    <property type="entry name" value="Aldolase_TIM"/>
</dbReference>
<sequence>MTSLIKTDEYSERLRQKAISLTDKRILIARLAGSDQEQDLTVPPNCQGFGRIRHFRRLAASTGVWPANPLPIDPAAAALGLPIESEVRAQVFQNAACNWRCWYCFVPFRLLEANSESAAWLSADELISLYLQEPEPNRARMIDLTGGQPDLTPEWIPWTMQAMRDRGIEGDVYLWSDDNLSTDYFWKFLSPTEQEIVATFKNYGRVGCFKGFDQDSFSFNTKAEPNLFERQFDIFKRMTETGIDLYAYATFTARDTTDISDKIARFVDRLQFIDENLPLRTVPLQVYPFKVVKHRVDSAADINKLGQLPYTAQGHAIEAWQKELTQRFPSTMREKRINTVPMKNRRSTTTLSIK</sequence>
<dbReference type="SFLD" id="SFLDS00029">
    <property type="entry name" value="Radical_SAM"/>
    <property type="match status" value="1"/>
</dbReference>
<dbReference type="RefSeq" id="WP_207049917.1">
    <property type="nucleotide sequence ID" value="NZ_JAFIMU010000004.1"/>
</dbReference>
<comment type="caution">
    <text evidence="6">The sequence shown here is derived from an EMBL/GenBank/DDBJ whole genome shotgun (WGS) entry which is preliminary data.</text>
</comment>
<dbReference type="Proteomes" id="UP000664052">
    <property type="component" value="Unassembled WGS sequence"/>
</dbReference>
<dbReference type="EMBL" id="JAFIMU010000004">
    <property type="protein sequence ID" value="MBN8227236.1"/>
    <property type="molecule type" value="Genomic_DNA"/>
</dbReference>
<accession>A0ABS3D879</accession>
<keyword evidence="2" id="KW-0949">S-adenosyl-L-methionine</keyword>
<protein>
    <recommendedName>
        <fullName evidence="8">Radical SAM protein</fullName>
    </recommendedName>
</protein>
<dbReference type="SUPFAM" id="SSF102114">
    <property type="entry name" value="Radical SAM enzymes"/>
    <property type="match status" value="1"/>
</dbReference>
<keyword evidence="3" id="KW-0479">Metal-binding</keyword>
<dbReference type="Gene3D" id="3.20.20.70">
    <property type="entry name" value="Aldolase class I"/>
    <property type="match status" value="1"/>
</dbReference>
<evidence type="ECO:0000313" key="6">
    <source>
        <dbReference type="EMBL" id="MBN8227236.1"/>
    </source>
</evidence>
<dbReference type="CDD" id="cd01335">
    <property type="entry name" value="Radical_SAM"/>
    <property type="match status" value="1"/>
</dbReference>
<evidence type="ECO:0000256" key="5">
    <source>
        <dbReference type="ARBA" id="ARBA00023014"/>
    </source>
</evidence>
<organism evidence="6 7">
    <name type="scientific">Corallococcus macrosporus</name>
    <dbReference type="NCBI Taxonomy" id="35"/>
    <lineage>
        <taxon>Bacteria</taxon>
        <taxon>Pseudomonadati</taxon>
        <taxon>Myxococcota</taxon>
        <taxon>Myxococcia</taxon>
        <taxon>Myxococcales</taxon>
        <taxon>Cystobacterineae</taxon>
        <taxon>Myxococcaceae</taxon>
        <taxon>Corallococcus</taxon>
    </lineage>
</organism>